<keyword evidence="4" id="KW-0234">DNA repair</keyword>
<name>A0A0A9YPZ3_LYGHE</name>
<dbReference type="PANTHER" id="PTHR10870:SF0">
    <property type="entry name" value="CELL CYCLE CHECKPOINT PROTEIN RAD1"/>
    <property type="match status" value="1"/>
</dbReference>
<dbReference type="PANTHER" id="PTHR10870">
    <property type="entry name" value="CELL CYCLE CHECKPOINT PROTEIN RAD1"/>
    <property type="match status" value="1"/>
</dbReference>
<evidence type="ECO:0000256" key="5">
    <source>
        <dbReference type="ARBA" id="ARBA00023242"/>
    </source>
</evidence>
<dbReference type="GO" id="GO:0006281">
    <property type="term" value="P:DNA repair"/>
    <property type="evidence" value="ECO:0007669"/>
    <property type="project" value="UniProtKB-KW"/>
</dbReference>
<dbReference type="EMBL" id="GBRD01007107">
    <property type="protein sequence ID" value="JAG58714.1"/>
    <property type="molecule type" value="Transcribed_RNA"/>
</dbReference>
<keyword evidence="5" id="KW-0539">Nucleus</keyword>
<evidence type="ECO:0000256" key="1">
    <source>
        <dbReference type="ARBA" id="ARBA00004123"/>
    </source>
</evidence>
<dbReference type="GO" id="GO:0000077">
    <property type="term" value="P:DNA damage checkpoint signaling"/>
    <property type="evidence" value="ECO:0007669"/>
    <property type="project" value="InterPro"/>
</dbReference>
<dbReference type="SUPFAM" id="SSF55979">
    <property type="entry name" value="DNA clamp"/>
    <property type="match status" value="1"/>
</dbReference>
<dbReference type="CDD" id="cd00577">
    <property type="entry name" value="PCNA"/>
    <property type="match status" value="1"/>
</dbReference>
<comment type="similarity">
    <text evidence="2">Belongs to the rad1 family.</text>
</comment>
<dbReference type="InterPro" id="IPR003011">
    <property type="entry name" value="Cell_cycle_checkpoint_Rad1"/>
</dbReference>
<evidence type="ECO:0000256" key="2">
    <source>
        <dbReference type="ARBA" id="ARBA00010991"/>
    </source>
</evidence>
<protein>
    <submittedName>
        <fullName evidence="6">Cell cycle checkpoint protein RAD1</fullName>
    </submittedName>
</protein>
<proteinExistence type="inferred from homology"/>
<evidence type="ECO:0000313" key="7">
    <source>
        <dbReference type="EMBL" id="JAG58714.1"/>
    </source>
</evidence>
<organism evidence="6">
    <name type="scientific">Lygus hesperus</name>
    <name type="common">Western plant bug</name>
    <dbReference type="NCBI Taxonomy" id="30085"/>
    <lineage>
        <taxon>Eukaryota</taxon>
        <taxon>Metazoa</taxon>
        <taxon>Ecdysozoa</taxon>
        <taxon>Arthropoda</taxon>
        <taxon>Hexapoda</taxon>
        <taxon>Insecta</taxon>
        <taxon>Pterygota</taxon>
        <taxon>Neoptera</taxon>
        <taxon>Paraneoptera</taxon>
        <taxon>Hemiptera</taxon>
        <taxon>Heteroptera</taxon>
        <taxon>Panheteroptera</taxon>
        <taxon>Cimicomorpha</taxon>
        <taxon>Miridae</taxon>
        <taxon>Mirini</taxon>
        <taxon>Lygus</taxon>
    </lineage>
</organism>
<dbReference type="Gene3D" id="3.70.10.10">
    <property type="match status" value="1"/>
</dbReference>
<evidence type="ECO:0000256" key="3">
    <source>
        <dbReference type="ARBA" id="ARBA00022763"/>
    </source>
</evidence>
<dbReference type="Pfam" id="PF02144">
    <property type="entry name" value="Rad1"/>
    <property type="match status" value="1"/>
</dbReference>
<reference evidence="7" key="3">
    <citation type="submission" date="2014-09" db="EMBL/GenBank/DDBJ databases">
        <authorList>
            <person name="Magalhaes I.L.F."/>
            <person name="Oliveira U."/>
            <person name="Santos F.R."/>
            <person name="Vidigal T.H.D.A."/>
            <person name="Brescovit A.D."/>
            <person name="Santos A.J."/>
        </authorList>
    </citation>
    <scope>NUCLEOTIDE SEQUENCE</scope>
</reference>
<dbReference type="GO" id="GO:0030896">
    <property type="term" value="C:checkpoint clamp complex"/>
    <property type="evidence" value="ECO:0007669"/>
    <property type="project" value="TreeGrafter"/>
</dbReference>
<gene>
    <name evidence="6" type="primary">RAD1_1</name>
    <name evidence="6" type="ORF">CM83_33411</name>
</gene>
<reference evidence="6" key="1">
    <citation type="journal article" date="2014" name="PLoS ONE">
        <title>Transcriptome-Based Identification of ABC Transporters in the Western Tarnished Plant Bug Lygus hesperus.</title>
        <authorList>
            <person name="Hull J.J."/>
            <person name="Chaney K."/>
            <person name="Geib S.M."/>
            <person name="Fabrick J.A."/>
            <person name="Brent C.S."/>
            <person name="Walsh D."/>
            <person name="Lavine L.C."/>
        </authorList>
    </citation>
    <scope>NUCLEOTIDE SEQUENCE</scope>
</reference>
<dbReference type="PRINTS" id="PR01245">
    <property type="entry name" value="RAD1REC1"/>
</dbReference>
<sequence>MVTEEDPADCVLKAKVHNVKNLSQLLKCIHFKDVAVCFASKNGLKFVTEDSKCMQAAAFIGEDIFQEYTLEEELIGFRIELNVLMECLTILDGDASMNLYYKGYGFPLRLVIVEEDIVTDCSIKTMEALETLHFTLPNEEVVNKMIVDGPRFRDVLADLDTDSELVTFKMSPDPPHFTVATLSIACRAEVSVPKDADMVEEFISTSRQVCQYKYSQIKPALRTLQSSEKVSMQIGSDGLLCFQFMVKTDTNQMAYIEYFCTPVISDEDEE</sequence>
<dbReference type="InterPro" id="IPR046938">
    <property type="entry name" value="DNA_clamp_sf"/>
</dbReference>
<dbReference type="InterPro" id="IPR003021">
    <property type="entry name" value="Rad1_Rec1_Rad17"/>
</dbReference>
<reference evidence="6" key="2">
    <citation type="submission" date="2014-07" db="EMBL/GenBank/DDBJ databases">
        <authorList>
            <person name="Hull J."/>
        </authorList>
    </citation>
    <scope>NUCLEOTIDE SEQUENCE</scope>
</reference>
<comment type="subcellular location">
    <subcellularLocation>
        <location evidence="1">Nucleus</location>
    </subcellularLocation>
</comment>
<keyword evidence="3" id="KW-0227">DNA damage</keyword>
<dbReference type="AlphaFoldDB" id="A0A0A9YPZ3"/>
<evidence type="ECO:0000313" key="6">
    <source>
        <dbReference type="EMBL" id="JAG34304.1"/>
    </source>
</evidence>
<dbReference type="EMBL" id="GBHO01009300">
    <property type="protein sequence ID" value="JAG34304.1"/>
    <property type="molecule type" value="Transcribed_RNA"/>
</dbReference>
<evidence type="ECO:0000256" key="4">
    <source>
        <dbReference type="ARBA" id="ARBA00023204"/>
    </source>
</evidence>
<accession>A0A0A9YPZ3</accession>
<dbReference type="PRINTS" id="PR01246">
    <property type="entry name" value="RAD1REPAIR"/>
</dbReference>